<protein>
    <recommendedName>
        <fullName evidence="15">DNA-directed RNA polymerase subunit beta</fullName>
        <ecNumber evidence="15">2.7.7.6</ecNumber>
    </recommendedName>
</protein>
<feature type="domain" description="Tyrosinase copper-binding" evidence="19">
    <location>
        <begin position="326"/>
        <end position="337"/>
    </location>
</feature>
<evidence type="ECO:0000256" key="1">
    <source>
        <dbReference type="ARBA" id="ARBA00001973"/>
    </source>
</evidence>
<evidence type="ECO:0000256" key="2">
    <source>
        <dbReference type="ARBA" id="ARBA00004604"/>
    </source>
</evidence>
<comment type="function">
    <text evidence="15">DNA-dependent RNA polymerase catalyzes the transcription of DNA into RNA using the four ribonucleoside triphosphates as substrates.</text>
</comment>
<evidence type="ECO:0000256" key="14">
    <source>
        <dbReference type="ARBA" id="ARBA00047768"/>
    </source>
</evidence>
<evidence type="ECO:0000256" key="12">
    <source>
        <dbReference type="ARBA" id="ARBA00023163"/>
    </source>
</evidence>
<dbReference type="InterPro" id="IPR041640">
    <property type="entry name" value="Tyrosinase_C"/>
</dbReference>
<name>A0A084GAD1_PSEDA</name>
<dbReference type="InterPro" id="IPR007641">
    <property type="entry name" value="RNA_pol_Rpb2_7"/>
</dbReference>
<dbReference type="PROSITE" id="PS01166">
    <property type="entry name" value="RNA_POL_BETA"/>
    <property type="match status" value="1"/>
</dbReference>
<dbReference type="RefSeq" id="XP_016644092.1">
    <property type="nucleotide sequence ID" value="XM_016786086.1"/>
</dbReference>
<evidence type="ECO:0000256" key="4">
    <source>
        <dbReference type="ARBA" id="ARBA00022478"/>
    </source>
</evidence>
<dbReference type="OrthoDB" id="10248617at2759"/>
<dbReference type="Gene3D" id="1.10.1280.10">
    <property type="entry name" value="Di-copper center containing domain from catechol oxidase"/>
    <property type="match status" value="1"/>
</dbReference>
<dbReference type="GO" id="GO:0006362">
    <property type="term" value="P:transcription elongation by RNA polymerase I"/>
    <property type="evidence" value="ECO:0007669"/>
    <property type="project" value="UniProtKB-ARBA"/>
</dbReference>
<evidence type="ECO:0000256" key="16">
    <source>
        <dbReference type="SAM" id="MobiDB-lite"/>
    </source>
</evidence>
<feature type="domain" description="Tyrosinase copper-binding" evidence="18">
    <location>
        <begin position="126"/>
        <end position="143"/>
    </location>
</feature>
<dbReference type="Pfam" id="PF00264">
    <property type="entry name" value="Tyrosinase"/>
    <property type="match status" value="1"/>
</dbReference>
<dbReference type="EMBL" id="JOWA01000088">
    <property type="protein sequence ID" value="KEZ44293.1"/>
    <property type="molecule type" value="Genomic_DNA"/>
</dbReference>
<feature type="region of interest" description="Disordered" evidence="16">
    <location>
        <begin position="1857"/>
        <end position="1882"/>
    </location>
</feature>
<evidence type="ECO:0000256" key="15">
    <source>
        <dbReference type="RuleBase" id="RU363031"/>
    </source>
</evidence>
<dbReference type="FunFam" id="3.90.1110.10:FF:000007">
    <property type="entry name" value="DNA-directed RNA polymerase subunit beta"/>
    <property type="match status" value="1"/>
</dbReference>
<evidence type="ECO:0000256" key="6">
    <source>
        <dbReference type="ARBA" id="ARBA00022695"/>
    </source>
</evidence>
<evidence type="ECO:0000313" key="20">
    <source>
        <dbReference type="EMBL" id="KEZ44293.1"/>
    </source>
</evidence>
<dbReference type="PROSITE" id="PS00498">
    <property type="entry name" value="TYROSINASE_2"/>
    <property type="match status" value="1"/>
</dbReference>
<dbReference type="EC" id="2.7.7.6" evidence="15"/>
<proteinExistence type="inferred from homology"/>
<dbReference type="GO" id="GO:0005730">
    <property type="term" value="C:nucleolus"/>
    <property type="evidence" value="ECO:0007669"/>
    <property type="project" value="UniProtKB-SubCell"/>
</dbReference>
<dbReference type="GO" id="GO:0008270">
    <property type="term" value="F:zinc ion binding"/>
    <property type="evidence" value="ECO:0007669"/>
    <property type="project" value="UniProtKB-KW"/>
</dbReference>
<dbReference type="PANTHER" id="PTHR20856">
    <property type="entry name" value="DNA-DIRECTED RNA POLYMERASE I SUBUNIT 2"/>
    <property type="match status" value="1"/>
</dbReference>
<evidence type="ECO:0000259" key="18">
    <source>
        <dbReference type="PROSITE" id="PS00497"/>
    </source>
</evidence>
<dbReference type="Pfam" id="PF04563">
    <property type="entry name" value="RNA_pol_Rpb2_1"/>
    <property type="match status" value="1"/>
</dbReference>
<keyword evidence="12 15" id="KW-0804">Transcription</keyword>
<dbReference type="Pfam" id="PF06883">
    <property type="entry name" value="RNA_pol_Rpa2_4"/>
    <property type="match status" value="1"/>
</dbReference>
<sequence length="1882" mass="212461">MMAILHQALAIGVLLYAMLANGYHGPYNYGATASNLLLKRQNISETIVITNLTSESEIDPPARVELRELKKDSYKWNLYLLALSMFQWTETSRPDSWYQIAGIHGYPFASWNGVEGINPWTGYCPHSSILFPTWHRPYMALVEQQLYYRVQFIASLFQNETERALYQRAASVWRMPYWDWAWRPLDGAPVFMEEFGLENIRMYGPSGWQLVANPLYSFHFTGNKTLDFPAQLREWNETKRAPSDQTVGAVSRSDEVANQLEMRLDQLQQRLFMLFSSYHNYTTFSNIQHLQQENGKYESIEAIHNAIHSSVGQGGHMDYIMYSAFDPIFFLHHANVDRLVAMWQALNPSSWVMPLPASAATFTTNVGEIQDANTDLKPFYTSGGQFWNSELSQDTRSFGYVYDDTVNVSLTRQSDAEALEELKRVINEKYGQSSPSASIVLQPRLRARDLTTDTEMAEKFRKDAVANDRFIPNLSSHGFFSNPPFSAILKKGNRYTEWIANIKIQSKDIDRPMSILFFIGDVPDDHKSWKDSPNVAGSFGVFSMAAASNPTAHITGTLPLTSALTKMVAAGFVHSMDPEDMSLYLEHNLKFRVLDANHEIVDLGRTGGLSITIASASVKAPSKNTGLPEWDNLVERFTLILTMSQSAQKGRKTAARKGQPWSVEYDTLRRQHLFQNPPKDQSVHPLLRDAVQFHNESFNALFGEQGLMRHAIADIGTKWFRDGELAQTGESTNDLRIRIKDVALQYPEIIPHRLSTEERKPLYPWECRERHISYRGKLLATLEYTINDGDPVEFDVDLGKLPVMVKSNRCHLEKLAPAQLVQKREDSEELGGYFIVNGIERIIRLLQVNKRNFPIAIDRKSFANRGPEYTTKGVVMRCSRPDETSLTNTLHLLKDGNIIMRFAWRKREYLVPVMMILKALVDTNDREIFEAIVGPAESPAAKDARLVNQLEVLLRTFKHYGLYSKTQARAFLGSKFRSVMGVPNAMSDIEVGDEFLRKIVLVHLGNVNVTHEQDYDKFSTLAFMCRKLYAFGSDECAAENVDVVANQDVLLGGFFFGMIIKERLEEMISTSLRACLIQYFRTYPKDTFTSSRFEQEFPKRIFTKVDYKIGQAMEYFLSTGNLSSVSGLDQQQASGFTIVAEKLNYLRYISHFRSIHRGAFFTELRTTTVRKLTPEAWGFLCPVHTPDGSPCGLLNHLAHKCKVMTKSLDVSGIPQLVQELGADVRSSATTKECVVVMLDGRIIGWCTPTTAKRIHDCFRHWKVEGSHNIPLELEIGYIPLSNRGTYPGVYMASKPSRLVRPVKYLPLDKEDSVGPMEQMWLGIAVVPWEIESGFHTHIEFSPTHVLSILANMTPFSDHNQSPRNMYQCQMAKQTMGTPTTALAHRTDNKLYHIQTGQTPIVRASLFNEYGLDNWPNGFNAVIAVISYTGYDMDDAMIINKSAFERGFGHGSIYKTLKITLKEDGRAVSARRVKKLFGFPKSAEIKGEWRRTLDDDGLPMVGAMVKEGDYIAAWHTVEMDFADNYVNADGETRFERYKDSEVGYIEQVRLIGSESGSEPLQTISVKIRIPRPPQVGDKFSSRHGQKGVLSRLWPTVDMPFSESGIQPDVIINPHAFPSRMTIGMLVEIMAGKSGALHGLAQDGTPWTFDEQYPAKDFFGEQLRKAGYSYHGSEPMYSGITGEEFSADIFMGVCYYQRLRHMVNDKFQVRTTGPIVPTTGQPVKGRKRHGGIRVGEMEKDALLAHGTAFLLQDRLINCSDYTKTWICKPCGSFLSVQPIVSPYIGKRKKDTAVRCRKCAVIVKPGMDLSGFDGEMWEDGQGNLFIGGDQTTEIAVPGALKYLDVELAAMGVKLRYNVDSSTGTRKGPARPVKLSEVSLGSEDSK</sequence>
<dbReference type="GO" id="GO:0000428">
    <property type="term" value="C:DNA-directed RNA polymerase complex"/>
    <property type="evidence" value="ECO:0007669"/>
    <property type="project" value="UniProtKB-KW"/>
</dbReference>
<accession>A0A084GAD1</accession>
<dbReference type="GO" id="GO:0003677">
    <property type="term" value="F:DNA binding"/>
    <property type="evidence" value="ECO:0007669"/>
    <property type="project" value="InterPro"/>
</dbReference>
<keyword evidence="21" id="KW-1185">Reference proteome</keyword>
<dbReference type="InterPro" id="IPR015712">
    <property type="entry name" value="DNA-dir_RNA_pol_su2"/>
</dbReference>
<evidence type="ECO:0000256" key="9">
    <source>
        <dbReference type="ARBA" id="ARBA00022833"/>
    </source>
</evidence>
<dbReference type="Gene3D" id="3.90.1100.10">
    <property type="match status" value="2"/>
</dbReference>
<gene>
    <name evidence="20" type="ORF">SAPIO_CDS3253</name>
</gene>
<dbReference type="Pfam" id="PF04561">
    <property type="entry name" value="RNA_pol_Rpb2_2"/>
    <property type="match status" value="1"/>
</dbReference>
<evidence type="ECO:0000256" key="3">
    <source>
        <dbReference type="ARBA" id="ARBA00006835"/>
    </source>
</evidence>
<comment type="subcellular location">
    <subcellularLocation>
        <location evidence="2">Nucleus</location>
        <location evidence="2">Nucleolus</location>
    </subcellularLocation>
</comment>
<dbReference type="VEuPathDB" id="FungiDB:SAPIO_CDS3253"/>
<dbReference type="InterPro" id="IPR007120">
    <property type="entry name" value="DNA-dir_RNAP_su2_dom"/>
</dbReference>
<dbReference type="SUPFAM" id="SSF64484">
    <property type="entry name" value="beta and beta-prime subunits of DNA dependent RNA-polymerase"/>
    <property type="match status" value="1"/>
</dbReference>
<dbReference type="InterPro" id="IPR007645">
    <property type="entry name" value="RNA_pol_Rpb2_3"/>
</dbReference>
<evidence type="ECO:0000256" key="8">
    <source>
        <dbReference type="ARBA" id="ARBA00022771"/>
    </source>
</evidence>
<dbReference type="SUPFAM" id="SSF48056">
    <property type="entry name" value="Di-copper centre-containing domain"/>
    <property type="match status" value="1"/>
</dbReference>
<comment type="similarity">
    <text evidence="3 15">Belongs to the RNA polymerase beta chain family.</text>
</comment>
<keyword evidence="11" id="KW-0503">Monooxygenase</keyword>
<comment type="catalytic activity">
    <reaction evidence="14">
        <text>RNA(n) + a ribonucleoside 5'-triphosphate = RNA(n+1) + diphosphate</text>
        <dbReference type="Rhea" id="RHEA:21248"/>
        <dbReference type="Rhea" id="RHEA-COMP:14527"/>
        <dbReference type="Rhea" id="RHEA-COMP:17342"/>
        <dbReference type="ChEBI" id="CHEBI:33019"/>
        <dbReference type="ChEBI" id="CHEBI:61557"/>
        <dbReference type="ChEBI" id="CHEBI:140395"/>
        <dbReference type="EC" id="2.7.7.6"/>
    </reaction>
    <physiologicalReaction direction="left-to-right" evidence="14">
        <dbReference type="Rhea" id="RHEA:21249"/>
    </physiologicalReaction>
</comment>
<dbReference type="InterPro" id="IPR037034">
    <property type="entry name" value="RNA_pol_Rpb2_2_sf"/>
</dbReference>
<keyword evidence="5 15" id="KW-0808">Transferase</keyword>
<feature type="signal peptide" evidence="17">
    <location>
        <begin position="1"/>
        <end position="20"/>
    </location>
</feature>
<dbReference type="InterPro" id="IPR014724">
    <property type="entry name" value="RNA_pol_RPB2_OB-fold"/>
</dbReference>
<dbReference type="GO" id="GO:0004497">
    <property type="term" value="F:monooxygenase activity"/>
    <property type="evidence" value="ECO:0007669"/>
    <property type="project" value="UniProtKB-KW"/>
</dbReference>
<dbReference type="HOGENOM" id="CLU_236189_0_0_1"/>
<dbReference type="InterPro" id="IPR037033">
    <property type="entry name" value="DNA-dir_RNAP_su2_hyb_sf"/>
</dbReference>
<evidence type="ECO:0000259" key="19">
    <source>
        <dbReference type="PROSITE" id="PS00498"/>
    </source>
</evidence>
<dbReference type="InterPro" id="IPR007644">
    <property type="entry name" value="RNA_pol_bsu_protrusion"/>
</dbReference>
<dbReference type="CDD" id="cd00653">
    <property type="entry name" value="RNA_pol_B_RPB2"/>
    <property type="match status" value="1"/>
</dbReference>
<evidence type="ECO:0000313" key="21">
    <source>
        <dbReference type="Proteomes" id="UP000028545"/>
    </source>
</evidence>
<dbReference type="GeneID" id="27722325"/>
<dbReference type="Proteomes" id="UP000028545">
    <property type="component" value="Unassembled WGS sequence"/>
</dbReference>
<dbReference type="PRINTS" id="PR00092">
    <property type="entry name" value="TYROSINASE"/>
</dbReference>
<keyword evidence="13" id="KW-0539">Nucleus</keyword>
<dbReference type="GO" id="GO:0032549">
    <property type="term" value="F:ribonucleoside binding"/>
    <property type="evidence" value="ECO:0007669"/>
    <property type="project" value="InterPro"/>
</dbReference>
<evidence type="ECO:0000256" key="7">
    <source>
        <dbReference type="ARBA" id="ARBA00022723"/>
    </source>
</evidence>
<dbReference type="PROSITE" id="PS00497">
    <property type="entry name" value="TYROSINASE_1"/>
    <property type="match status" value="1"/>
</dbReference>
<evidence type="ECO:0000256" key="5">
    <source>
        <dbReference type="ARBA" id="ARBA00022679"/>
    </source>
</evidence>
<evidence type="ECO:0000256" key="10">
    <source>
        <dbReference type="ARBA" id="ARBA00023002"/>
    </source>
</evidence>
<feature type="chain" id="PRO_5001775567" description="DNA-directed RNA polymerase subunit beta" evidence="17">
    <location>
        <begin position="21"/>
        <end position="1882"/>
    </location>
</feature>
<dbReference type="Gene3D" id="2.40.270.10">
    <property type="entry name" value="DNA-directed RNA polymerase, subunit 2, domain 6"/>
    <property type="match status" value="1"/>
</dbReference>
<dbReference type="InterPro" id="IPR007642">
    <property type="entry name" value="RNA_pol_Rpb2_2"/>
</dbReference>
<dbReference type="InterPro" id="IPR007121">
    <property type="entry name" value="RNA_pol_bsu_CS"/>
</dbReference>
<dbReference type="Gene3D" id="3.90.1800.10">
    <property type="entry name" value="RNA polymerase alpha subunit dimerisation domain"/>
    <property type="match status" value="1"/>
</dbReference>
<dbReference type="Pfam" id="PF04560">
    <property type="entry name" value="RNA_pol_Rpb2_7"/>
    <property type="match status" value="1"/>
</dbReference>
<dbReference type="Pfam" id="PF18132">
    <property type="entry name" value="Tyrosinase_C"/>
    <property type="match status" value="1"/>
</dbReference>
<dbReference type="InterPro" id="IPR002227">
    <property type="entry name" value="Tyrosinase_Cu-bd"/>
</dbReference>
<keyword evidence="8" id="KW-0863">Zinc-finger</keyword>
<dbReference type="FunFam" id="2.40.50.150:FF:000004">
    <property type="entry name" value="DNA-directed RNA polymerase subunit beta"/>
    <property type="match status" value="1"/>
</dbReference>
<keyword evidence="4 15" id="KW-0240">DNA-directed RNA polymerase</keyword>
<dbReference type="FunFam" id="2.40.270.10:FF:000011">
    <property type="entry name" value="DNA-directed RNA polymerase subunit beta"/>
    <property type="match status" value="1"/>
</dbReference>
<evidence type="ECO:0000256" key="13">
    <source>
        <dbReference type="ARBA" id="ARBA00023242"/>
    </source>
</evidence>
<dbReference type="FunFam" id="3.90.1100.10:FF:000008">
    <property type="entry name" value="DNA-directed RNA polymerase subunit beta"/>
    <property type="match status" value="1"/>
</dbReference>
<keyword evidence="10" id="KW-0560">Oxidoreductase</keyword>
<dbReference type="InterPro" id="IPR008922">
    <property type="entry name" value="Di-copper_centre_dom_sf"/>
</dbReference>
<evidence type="ECO:0000256" key="11">
    <source>
        <dbReference type="ARBA" id="ARBA00023033"/>
    </source>
</evidence>
<dbReference type="Gene3D" id="2.40.50.150">
    <property type="match status" value="1"/>
</dbReference>
<dbReference type="Gene3D" id="3.90.1110.10">
    <property type="entry name" value="RNA polymerase Rpb2, domain 2"/>
    <property type="match status" value="1"/>
</dbReference>
<dbReference type="KEGG" id="sapo:SAPIO_CDS3253"/>
<evidence type="ECO:0000256" key="17">
    <source>
        <dbReference type="SAM" id="SignalP"/>
    </source>
</evidence>
<comment type="cofactor">
    <cofactor evidence="1">
        <name>Cu(2+)</name>
        <dbReference type="ChEBI" id="CHEBI:29036"/>
    </cofactor>
</comment>
<keyword evidence="9" id="KW-0862">Zinc</keyword>
<comment type="caution">
    <text evidence="20">The sequence shown here is derived from an EMBL/GenBank/DDBJ whole genome shotgun (WGS) entry which is preliminary data.</text>
</comment>
<keyword evidence="7" id="KW-0479">Metal-binding</keyword>
<dbReference type="InterPro" id="IPR009674">
    <property type="entry name" value="Rpa2_dom_4"/>
</dbReference>
<keyword evidence="17" id="KW-0732">Signal</keyword>
<organism evidence="20 21">
    <name type="scientific">Pseudallescheria apiosperma</name>
    <name type="common">Scedosporium apiospermum</name>
    <dbReference type="NCBI Taxonomy" id="563466"/>
    <lineage>
        <taxon>Eukaryota</taxon>
        <taxon>Fungi</taxon>
        <taxon>Dikarya</taxon>
        <taxon>Ascomycota</taxon>
        <taxon>Pezizomycotina</taxon>
        <taxon>Sordariomycetes</taxon>
        <taxon>Hypocreomycetidae</taxon>
        <taxon>Microascales</taxon>
        <taxon>Microascaceae</taxon>
        <taxon>Scedosporium</taxon>
    </lineage>
</organism>
<dbReference type="GO" id="GO:0003899">
    <property type="term" value="F:DNA-directed RNA polymerase activity"/>
    <property type="evidence" value="ECO:0007669"/>
    <property type="project" value="UniProtKB-EC"/>
</dbReference>
<reference evidence="20 21" key="1">
    <citation type="journal article" date="2014" name="Genome Announc.">
        <title>Draft genome sequence of the pathogenic fungus Scedosporium apiospermum.</title>
        <authorList>
            <person name="Vandeputte P."/>
            <person name="Ghamrawi S."/>
            <person name="Rechenmann M."/>
            <person name="Iltis A."/>
            <person name="Giraud S."/>
            <person name="Fleury M."/>
            <person name="Thornton C."/>
            <person name="Delhaes L."/>
            <person name="Meyer W."/>
            <person name="Papon N."/>
            <person name="Bouchara J.P."/>
        </authorList>
    </citation>
    <scope>NUCLEOTIDE SEQUENCE [LARGE SCALE GENOMIC DNA]</scope>
    <source>
        <strain evidence="20 21">IHEM 14462</strain>
    </source>
</reference>
<dbReference type="Pfam" id="PF00562">
    <property type="entry name" value="RNA_pol_Rpb2_6"/>
    <property type="match status" value="1"/>
</dbReference>
<dbReference type="Pfam" id="PF04565">
    <property type="entry name" value="RNA_pol_Rpb2_3"/>
    <property type="match status" value="1"/>
</dbReference>
<keyword evidence="6 15" id="KW-0548">Nucleotidyltransferase</keyword>